<sequence>MSSQILMEDMPQLQHLHEVDFWHDERMPYVETRKACHSRICYKSHSHPTFSIGAVDLGQSRLAFHDHPIQIIRAGSVVSIPAHLEHGCNPLSEQAWSYQMMHLDMQWLTQLIQESVTENQCDIAAIPQYSAQVLNNPQLYQAFTQLNLDLFDPLKTIFEKEQALIEVLSQILLPSLAWQKIDFSRVHQLQIQHLLAFIGQADDFVRLETLAEQIDASRFVVIRLFKHFLGLTPHAFQLNNRIHQARELIKQGQSILIVAHHLGFCDQSHFHRVFKAHTGVTPKQYQQKFKSAI</sequence>
<evidence type="ECO:0000256" key="1">
    <source>
        <dbReference type="ARBA" id="ARBA00023015"/>
    </source>
</evidence>
<dbReference type="GO" id="GO:0043565">
    <property type="term" value="F:sequence-specific DNA binding"/>
    <property type="evidence" value="ECO:0007669"/>
    <property type="project" value="InterPro"/>
</dbReference>
<name>A0A4R1XIK7_ACICA</name>
<keyword evidence="4" id="KW-0804">Transcription</keyword>
<dbReference type="InterPro" id="IPR018060">
    <property type="entry name" value="HTH_AraC"/>
</dbReference>
<evidence type="ECO:0000256" key="4">
    <source>
        <dbReference type="ARBA" id="ARBA00023163"/>
    </source>
</evidence>
<evidence type="ECO:0000313" key="6">
    <source>
        <dbReference type="EMBL" id="TCM63787.1"/>
    </source>
</evidence>
<keyword evidence="2 6" id="KW-0238">DNA-binding</keyword>
<dbReference type="PANTHER" id="PTHR46796">
    <property type="entry name" value="HTH-TYPE TRANSCRIPTIONAL ACTIVATOR RHAS-RELATED"/>
    <property type="match status" value="1"/>
</dbReference>
<protein>
    <submittedName>
        <fullName evidence="6">AraC-like DNA-binding protein</fullName>
    </submittedName>
</protein>
<dbReference type="Pfam" id="PF02311">
    <property type="entry name" value="AraC_binding"/>
    <property type="match status" value="1"/>
</dbReference>
<evidence type="ECO:0000256" key="2">
    <source>
        <dbReference type="ARBA" id="ARBA00023125"/>
    </source>
</evidence>
<dbReference type="InterPro" id="IPR018062">
    <property type="entry name" value="HTH_AraC-typ_CS"/>
</dbReference>
<dbReference type="InterPro" id="IPR037923">
    <property type="entry name" value="HTH-like"/>
</dbReference>
<proteinExistence type="predicted"/>
<dbReference type="Pfam" id="PF12833">
    <property type="entry name" value="HTH_18"/>
    <property type="match status" value="1"/>
</dbReference>
<evidence type="ECO:0000313" key="7">
    <source>
        <dbReference type="Proteomes" id="UP000294963"/>
    </source>
</evidence>
<evidence type="ECO:0000256" key="3">
    <source>
        <dbReference type="ARBA" id="ARBA00023159"/>
    </source>
</evidence>
<keyword evidence="1" id="KW-0805">Transcription regulation</keyword>
<dbReference type="Proteomes" id="UP000294963">
    <property type="component" value="Unassembled WGS sequence"/>
</dbReference>
<gene>
    <name evidence="6" type="ORF">EC844_1191</name>
</gene>
<dbReference type="InterPro" id="IPR003313">
    <property type="entry name" value="AraC-bd"/>
</dbReference>
<dbReference type="PROSITE" id="PS00041">
    <property type="entry name" value="HTH_ARAC_FAMILY_1"/>
    <property type="match status" value="1"/>
</dbReference>
<comment type="caution">
    <text evidence="6">The sequence shown here is derived from an EMBL/GenBank/DDBJ whole genome shotgun (WGS) entry which is preliminary data.</text>
</comment>
<dbReference type="Gene3D" id="1.10.10.60">
    <property type="entry name" value="Homeodomain-like"/>
    <property type="match status" value="2"/>
</dbReference>
<dbReference type="AlphaFoldDB" id="A0A4R1XIK7"/>
<dbReference type="GO" id="GO:0003700">
    <property type="term" value="F:DNA-binding transcription factor activity"/>
    <property type="evidence" value="ECO:0007669"/>
    <property type="project" value="InterPro"/>
</dbReference>
<keyword evidence="3" id="KW-0010">Activator</keyword>
<dbReference type="PROSITE" id="PS01124">
    <property type="entry name" value="HTH_ARAC_FAMILY_2"/>
    <property type="match status" value="1"/>
</dbReference>
<accession>A0A4R1XIK7</accession>
<dbReference type="SUPFAM" id="SSF46689">
    <property type="entry name" value="Homeodomain-like"/>
    <property type="match status" value="1"/>
</dbReference>
<evidence type="ECO:0000259" key="5">
    <source>
        <dbReference type="PROSITE" id="PS01124"/>
    </source>
</evidence>
<keyword evidence="7" id="KW-1185">Reference proteome</keyword>
<reference evidence="6 7" key="1">
    <citation type="submission" date="2019-03" db="EMBL/GenBank/DDBJ databases">
        <title>Genomic analyses of the natural microbiome of Caenorhabditis elegans.</title>
        <authorList>
            <person name="Samuel B."/>
        </authorList>
    </citation>
    <scope>NUCLEOTIDE SEQUENCE [LARGE SCALE GENOMIC DNA]</scope>
    <source>
        <strain evidence="6 7">JUb89</strain>
    </source>
</reference>
<dbReference type="InterPro" id="IPR009057">
    <property type="entry name" value="Homeodomain-like_sf"/>
</dbReference>
<feature type="domain" description="HTH araC/xylS-type" evidence="5">
    <location>
        <begin position="188"/>
        <end position="288"/>
    </location>
</feature>
<dbReference type="PRINTS" id="PR00032">
    <property type="entry name" value="HTHARAC"/>
</dbReference>
<dbReference type="InterPro" id="IPR050204">
    <property type="entry name" value="AraC_XylS_family_regulators"/>
</dbReference>
<organism evidence="6 7">
    <name type="scientific">Acinetobacter calcoaceticus</name>
    <dbReference type="NCBI Taxonomy" id="471"/>
    <lineage>
        <taxon>Bacteria</taxon>
        <taxon>Pseudomonadati</taxon>
        <taxon>Pseudomonadota</taxon>
        <taxon>Gammaproteobacteria</taxon>
        <taxon>Moraxellales</taxon>
        <taxon>Moraxellaceae</taxon>
        <taxon>Acinetobacter</taxon>
        <taxon>Acinetobacter calcoaceticus/baumannii complex</taxon>
    </lineage>
</organism>
<dbReference type="SUPFAM" id="SSF51215">
    <property type="entry name" value="Regulatory protein AraC"/>
    <property type="match status" value="1"/>
</dbReference>
<dbReference type="InterPro" id="IPR020449">
    <property type="entry name" value="Tscrpt_reg_AraC-type_HTH"/>
</dbReference>
<dbReference type="EMBL" id="SLVJ01000019">
    <property type="protein sequence ID" value="TCM63787.1"/>
    <property type="molecule type" value="Genomic_DNA"/>
</dbReference>
<dbReference type="SMART" id="SM00342">
    <property type="entry name" value="HTH_ARAC"/>
    <property type="match status" value="1"/>
</dbReference>